<organism evidence="4 5">
    <name type="scientific">Polyplax serrata</name>
    <name type="common">Common mouse louse</name>
    <dbReference type="NCBI Taxonomy" id="468196"/>
    <lineage>
        <taxon>Eukaryota</taxon>
        <taxon>Metazoa</taxon>
        <taxon>Ecdysozoa</taxon>
        <taxon>Arthropoda</taxon>
        <taxon>Hexapoda</taxon>
        <taxon>Insecta</taxon>
        <taxon>Pterygota</taxon>
        <taxon>Neoptera</taxon>
        <taxon>Paraneoptera</taxon>
        <taxon>Psocodea</taxon>
        <taxon>Troctomorpha</taxon>
        <taxon>Phthiraptera</taxon>
        <taxon>Anoplura</taxon>
        <taxon>Polyplacidae</taxon>
        <taxon>Polyplax</taxon>
    </lineage>
</organism>
<accession>A0ABR1AU70</accession>
<dbReference type="PANTHER" id="PTHR23308">
    <property type="entry name" value="NUCLEAR INHIBITOR OF PROTEIN PHOSPHATASE-1"/>
    <property type="match status" value="1"/>
</dbReference>
<evidence type="ECO:0000256" key="1">
    <source>
        <dbReference type="SAM" id="Coils"/>
    </source>
</evidence>
<feature type="compositionally biased region" description="Basic and acidic residues" evidence="2">
    <location>
        <begin position="94"/>
        <end position="108"/>
    </location>
</feature>
<feature type="region of interest" description="Disordered" evidence="2">
    <location>
        <begin position="1"/>
        <end position="52"/>
    </location>
</feature>
<dbReference type="SMART" id="SM00240">
    <property type="entry name" value="FHA"/>
    <property type="match status" value="1"/>
</dbReference>
<dbReference type="Proteomes" id="UP001359485">
    <property type="component" value="Unassembled WGS sequence"/>
</dbReference>
<dbReference type="InterPro" id="IPR000253">
    <property type="entry name" value="FHA_dom"/>
</dbReference>
<name>A0ABR1AU70_POLSC</name>
<evidence type="ECO:0000256" key="2">
    <source>
        <dbReference type="SAM" id="MobiDB-lite"/>
    </source>
</evidence>
<keyword evidence="1" id="KW-0175">Coiled coil</keyword>
<dbReference type="EMBL" id="JAWJWF010000045">
    <property type="protein sequence ID" value="KAK6627481.1"/>
    <property type="molecule type" value="Genomic_DNA"/>
</dbReference>
<dbReference type="CDD" id="cd22677">
    <property type="entry name" value="FHA_Kanadaptin"/>
    <property type="match status" value="1"/>
</dbReference>
<feature type="compositionally biased region" description="Basic and acidic residues" evidence="2">
    <location>
        <begin position="580"/>
        <end position="589"/>
    </location>
</feature>
<reference evidence="4 5" key="1">
    <citation type="submission" date="2023-09" db="EMBL/GenBank/DDBJ databases">
        <title>Genomes of two closely related lineages of the louse Polyplax serrata with different host specificities.</title>
        <authorList>
            <person name="Martinu J."/>
            <person name="Tarabai H."/>
            <person name="Stefka J."/>
            <person name="Hypsa V."/>
        </authorList>
    </citation>
    <scope>NUCLEOTIDE SEQUENCE [LARGE SCALE GENOMIC DNA]</scope>
    <source>
        <strain evidence="4">98ZLc_SE</strain>
    </source>
</reference>
<dbReference type="PROSITE" id="PS50006">
    <property type="entry name" value="FHA_DOMAIN"/>
    <property type="match status" value="1"/>
</dbReference>
<sequence length="597" mass="67715">MSDEVVEKGEVVDDVCHSSKSTSEEENAKSSEDTEVSDSKMEEENITSTGRMVSVPGASIQFKKPLLVGPRKAVKKIKILSVGSNGSAEDVSGSDDKGAAVKKADKSPAEKIAENNIPVPYKEPKWSGLPPNPYSFEVIKSGTIVETIDLCKRPYHVFGRLGNCDIVMAHPTVSRFHAVMQYRVEGDNNYGPGYYVYDLGSTHGTFLNKNRLKPNVYYRVQVGHMIKIGLSTRNFILQGPQEDEEAESELSVTELKELRLKEELAEKQRIAMELLEEEKRKKKEEEDGIDWGMGEDADEETDLSENPFAVSQNEELYINDPKKTLRGWFEREGYELEYNCQEKSFGQFVCRVELPIDNAKGVPTIAEAVVRGKKKEAVVQCALEACKILDQFGLLRQSNHESKKRKAKNWEENDYYDSDDDTFLDRTGTVEKKRQLRMEQAGVKTNKEVHTYQSLLEQHQKIIDNIKRIEQQIKESNKTEEDKLEEDENVDALDAFMSNLKNNDTDKKKTSIHKLKAELASLRQEEVNVRNLANVAKPAELPELKPSPFLQVTKEVKTVNKLPIFGKRRVTKKPLMVFQGHDEGDKVTDDNDEMDVD</sequence>
<dbReference type="CDD" id="cd19856">
    <property type="entry name" value="DSRM_Kanadaptin"/>
    <property type="match status" value="1"/>
</dbReference>
<feature type="domain" description="FHA" evidence="3">
    <location>
        <begin position="156"/>
        <end position="212"/>
    </location>
</feature>
<feature type="compositionally biased region" description="Basic and acidic residues" evidence="2">
    <location>
        <begin position="1"/>
        <end position="43"/>
    </location>
</feature>
<feature type="compositionally biased region" description="Acidic residues" evidence="2">
    <location>
        <begin position="286"/>
        <end position="303"/>
    </location>
</feature>
<gene>
    <name evidence="4" type="ORF">RUM44_009959</name>
</gene>
<proteinExistence type="predicted"/>
<feature type="region of interest" description="Disordered" evidence="2">
    <location>
        <begin position="85"/>
        <end position="108"/>
    </location>
</feature>
<feature type="region of interest" description="Disordered" evidence="2">
    <location>
        <begin position="576"/>
        <end position="597"/>
    </location>
</feature>
<protein>
    <recommendedName>
        <fullName evidence="3">FHA domain-containing protein</fullName>
    </recommendedName>
</protein>
<evidence type="ECO:0000259" key="3">
    <source>
        <dbReference type="PROSITE" id="PS50006"/>
    </source>
</evidence>
<dbReference type="InterPro" id="IPR008984">
    <property type="entry name" value="SMAD_FHA_dom_sf"/>
</dbReference>
<feature type="coiled-coil region" evidence="1">
    <location>
        <begin position="452"/>
        <end position="532"/>
    </location>
</feature>
<evidence type="ECO:0000313" key="4">
    <source>
        <dbReference type="EMBL" id="KAK6627481.1"/>
    </source>
</evidence>
<dbReference type="Gene3D" id="2.60.200.20">
    <property type="match status" value="1"/>
</dbReference>
<dbReference type="Pfam" id="PF00498">
    <property type="entry name" value="FHA"/>
    <property type="match status" value="1"/>
</dbReference>
<evidence type="ECO:0000313" key="5">
    <source>
        <dbReference type="Proteomes" id="UP001359485"/>
    </source>
</evidence>
<dbReference type="SUPFAM" id="SSF49879">
    <property type="entry name" value="SMAD/FHA domain"/>
    <property type="match status" value="1"/>
</dbReference>
<keyword evidence="5" id="KW-1185">Reference proteome</keyword>
<feature type="region of interest" description="Disordered" evidence="2">
    <location>
        <begin position="281"/>
        <end position="304"/>
    </location>
</feature>
<comment type="caution">
    <text evidence="4">The sequence shown here is derived from an EMBL/GenBank/DDBJ whole genome shotgun (WGS) entry which is preliminary data.</text>
</comment>
<dbReference type="InterPro" id="IPR050923">
    <property type="entry name" value="Cell_Proc_Reg/RNA_Proc"/>
</dbReference>